<keyword evidence="2" id="KW-0472">Membrane</keyword>
<feature type="domain" description="Major facilitator superfamily (MFS) profile" evidence="3">
    <location>
        <begin position="56"/>
        <end position="468"/>
    </location>
</feature>
<evidence type="ECO:0000256" key="2">
    <source>
        <dbReference type="SAM" id="Phobius"/>
    </source>
</evidence>
<evidence type="ECO:0000256" key="1">
    <source>
        <dbReference type="ARBA" id="ARBA00004141"/>
    </source>
</evidence>
<evidence type="ECO:0000313" key="4">
    <source>
        <dbReference type="EnsemblMetazoa" id="XP_038066813.1"/>
    </source>
</evidence>
<dbReference type="OMA" id="IALMICN"/>
<dbReference type="InterPro" id="IPR020846">
    <property type="entry name" value="MFS_dom"/>
</dbReference>
<dbReference type="Gene3D" id="1.20.1250.20">
    <property type="entry name" value="MFS general substrate transporter like domains"/>
    <property type="match status" value="1"/>
</dbReference>
<dbReference type="PROSITE" id="PS50850">
    <property type="entry name" value="MFS"/>
    <property type="match status" value="1"/>
</dbReference>
<dbReference type="EnsemblMetazoa" id="XM_038210885.1">
    <property type="protein sequence ID" value="XP_038066813.1"/>
    <property type="gene ID" value="LOC119736873"/>
</dbReference>
<feature type="transmembrane region" description="Helical" evidence="2">
    <location>
        <begin position="181"/>
        <end position="203"/>
    </location>
</feature>
<dbReference type="Pfam" id="PF07690">
    <property type="entry name" value="MFS_1"/>
    <property type="match status" value="1"/>
</dbReference>
<reference evidence="4" key="1">
    <citation type="submission" date="2022-11" db="UniProtKB">
        <authorList>
            <consortium name="EnsemblMetazoa"/>
        </authorList>
    </citation>
    <scope>IDENTIFICATION</scope>
</reference>
<dbReference type="GO" id="GO:0008028">
    <property type="term" value="F:monocarboxylic acid transmembrane transporter activity"/>
    <property type="evidence" value="ECO:0007669"/>
    <property type="project" value="TreeGrafter"/>
</dbReference>
<feature type="transmembrane region" description="Helical" evidence="2">
    <location>
        <begin position="91"/>
        <end position="114"/>
    </location>
</feature>
<feature type="transmembrane region" description="Helical" evidence="2">
    <location>
        <begin position="147"/>
        <end position="169"/>
    </location>
</feature>
<feature type="transmembrane region" description="Helical" evidence="2">
    <location>
        <begin position="215"/>
        <end position="238"/>
    </location>
</feature>
<dbReference type="InterPro" id="IPR011701">
    <property type="entry name" value="MFS"/>
</dbReference>
<dbReference type="RefSeq" id="XP_038066813.1">
    <property type="nucleotide sequence ID" value="XM_038210885.1"/>
</dbReference>
<feature type="transmembrane region" description="Helical" evidence="2">
    <location>
        <begin position="121"/>
        <end position="141"/>
    </location>
</feature>
<protein>
    <recommendedName>
        <fullName evidence="3">Major facilitator superfamily (MFS) profile domain-containing protein</fullName>
    </recommendedName>
</protein>
<accession>A0A914AT29</accession>
<feature type="transmembrane region" description="Helical" evidence="2">
    <location>
        <begin position="323"/>
        <end position="340"/>
    </location>
</feature>
<dbReference type="GO" id="GO:0016020">
    <property type="term" value="C:membrane"/>
    <property type="evidence" value="ECO:0007669"/>
    <property type="project" value="UniProtKB-SubCell"/>
</dbReference>
<keyword evidence="5" id="KW-1185">Reference proteome</keyword>
<feature type="transmembrane region" description="Helical" evidence="2">
    <location>
        <begin position="413"/>
        <end position="436"/>
    </location>
</feature>
<dbReference type="PANTHER" id="PTHR11360">
    <property type="entry name" value="MONOCARBOXYLATE TRANSPORTER"/>
    <property type="match status" value="1"/>
</dbReference>
<keyword evidence="2" id="KW-1133">Transmembrane helix</keyword>
<feature type="transmembrane region" description="Helical" evidence="2">
    <location>
        <begin position="379"/>
        <end position="401"/>
    </location>
</feature>
<feature type="transmembrane region" description="Helical" evidence="2">
    <location>
        <begin position="352"/>
        <end position="373"/>
    </location>
</feature>
<dbReference type="InterPro" id="IPR050327">
    <property type="entry name" value="Proton-linked_MCT"/>
</dbReference>
<organism evidence="4 5">
    <name type="scientific">Patiria miniata</name>
    <name type="common">Bat star</name>
    <name type="synonym">Asterina miniata</name>
    <dbReference type="NCBI Taxonomy" id="46514"/>
    <lineage>
        <taxon>Eukaryota</taxon>
        <taxon>Metazoa</taxon>
        <taxon>Echinodermata</taxon>
        <taxon>Eleutherozoa</taxon>
        <taxon>Asterozoa</taxon>
        <taxon>Asteroidea</taxon>
        <taxon>Valvatacea</taxon>
        <taxon>Valvatida</taxon>
        <taxon>Asterinidae</taxon>
        <taxon>Patiria</taxon>
    </lineage>
</organism>
<name>A0A914AT29_PATMI</name>
<dbReference type="PANTHER" id="PTHR11360:SF303">
    <property type="entry name" value="MAJOR FACILITATOR SUPERFAMILY (MFS) PROFILE DOMAIN-CONTAINING PROTEIN"/>
    <property type="match status" value="1"/>
</dbReference>
<evidence type="ECO:0000313" key="5">
    <source>
        <dbReference type="Proteomes" id="UP000887568"/>
    </source>
</evidence>
<dbReference type="GeneID" id="119736873"/>
<feature type="transmembrane region" description="Helical" evidence="2">
    <location>
        <begin position="288"/>
        <end position="311"/>
    </location>
</feature>
<dbReference type="AlphaFoldDB" id="A0A914AT29"/>
<feature type="transmembrane region" description="Helical" evidence="2">
    <location>
        <begin position="442"/>
        <end position="463"/>
    </location>
</feature>
<dbReference type="OrthoDB" id="6499973at2759"/>
<keyword evidence="2" id="KW-0812">Transmembrane</keyword>
<proteinExistence type="predicted"/>
<dbReference type="InterPro" id="IPR036259">
    <property type="entry name" value="MFS_trans_sf"/>
</dbReference>
<comment type="subcellular location">
    <subcellularLocation>
        <location evidence="1">Membrane</location>
        <topology evidence="1">Multi-pass membrane protein</topology>
    </subcellularLocation>
</comment>
<dbReference type="Proteomes" id="UP000887568">
    <property type="component" value="Unplaced"/>
</dbReference>
<evidence type="ECO:0000259" key="3">
    <source>
        <dbReference type="PROSITE" id="PS50850"/>
    </source>
</evidence>
<dbReference type="SUPFAM" id="SSF103473">
    <property type="entry name" value="MFS general substrate transporter"/>
    <property type="match status" value="1"/>
</dbReference>
<sequence length="469" mass="49938">MSLLSAFVSFDPVSNDHGFQPGKIHRAVLLLSERKAAILFAMAAPKSSPPVDGGKVAWIAGLALWTRNFMWPGVLKGLGIMLPTIQDQLGAATWTMGWISSLITVVAGISGVFAGFLGRRFGMGFSIMICGALISLSAIATSYATSVVQLACFCILLAGTGFGVSGVLAKEAVGRTFQTNYATATGWAQTGYNIGLFSFAPLVQLFLDTYGWRGAMLLMGGILLHFSACGALMMTANIGTRNDYQQLKGGNDAAASEEARSGLASCCGEFVKKASSNLDLGLLKDLRYWSIALMICNTKFASGMIVIYFVSVAESNGLTVGEAASIVTIGGILSLVTKLIQGLLVDRGWIPAWCLMAIAIVFSTVSYCATPWLTSYWPLVTTMCLILIGDGIISSLNDVLMKQLLGVELLAGAYGWIGIKIGLLAFSLGFFPGWLYDTTGSYTIALAVIGGIQFLPIIPLLLLRYFRYI</sequence>